<accession>A0A6J5F5Y1</accession>
<evidence type="ECO:0000313" key="1">
    <source>
        <dbReference type="EMBL" id="CAB3773773.1"/>
    </source>
</evidence>
<keyword evidence="2" id="KW-1185">Reference proteome</keyword>
<name>A0A6J5F5Y1_9BURK</name>
<dbReference type="RefSeq" id="WP_175232731.1">
    <property type="nucleotide sequence ID" value="NZ_JBHLTK010000441.1"/>
</dbReference>
<organism evidence="1 2">
    <name type="scientific">Paraburkholderia humisilvae</name>
    <dbReference type="NCBI Taxonomy" id="627669"/>
    <lineage>
        <taxon>Bacteria</taxon>
        <taxon>Pseudomonadati</taxon>
        <taxon>Pseudomonadota</taxon>
        <taxon>Betaproteobacteria</taxon>
        <taxon>Burkholderiales</taxon>
        <taxon>Burkholderiaceae</taxon>
        <taxon>Paraburkholderia</taxon>
    </lineage>
</organism>
<dbReference type="EMBL" id="CADIKH010000085">
    <property type="protein sequence ID" value="CAB3773773.1"/>
    <property type="molecule type" value="Genomic_DNA"/>
</dbReference>
<protein>
    <submittedName>
        <fullName evidence="1">Uncharacterized protein</fullName>
    </submittedName>
</protein>
<proteinExistence type="predicted"/>
<sequence length="94" mass="10328">MEHSDFLNALHQLAAAADILAKAGPEAMRTDAIELQAVFRKHDEPDSAIELNDVTFDDRLFVQTAQAALTLAGRNEFAASRALLEQARSLLHIE</sequence>
<reference evidence="1 2" key="1">
    <citation type="submission" date="2020-04" db="EMBL/GenBank/DDBJ databases">
        <authorList>
            <person name="De Canck E."/>
        </authorList>
    </citation>
    <scope>NUCLEOTIDE SEQUENCE [LARGE SCALE GENOMIC DNA]</scope>
    <source>
        <strain evidence="1 2">LMG 29542</strain>
    </source>
</reference>
<dbReference type="AlphaFoldDB" id="A0A6J5F5Y1"/>
<evidence type="ECO:0000313" key="2">
    <source>
        <dbReference type="Proteomes" id="UP000494363"/>
    </source>
</evidence>
<gene>
    <name evidence="1" type="ORF">LMG29542_07432</name>
</gene>
<dbReference type="Proteomes" id="UP000494363">
    <property type="component" value="Unassembled WGS sequence"/>
</dbReference>